<protein>
    <submittedName>
        <fullName evidence="2">Uncharacterized protein</fullName>
    </submittedName>
</protein>
<evidence type="ECO:0000256" key="1">
    <source>
        <dbReference type="SAM" id="MobiDB-lite"/>
    </source>
</evidence>
<dbReference type="Gene3D" id="1.20.1280.50">
    <property type="match status" value="1"/>
</dbReference>
<dbReference type="EMBL" id="RBNJ01003752">
    <property type="protein sequence ID" value="RUS30555.1"/>
    <property type="molecule type" value="Genomic_DNA"/>
</dbReference>
<evidence type="ECO:0000313" key="2">
    <source>
        <dbReference type="EMBL" id="RUS30555.1"/>
    </source>
</evidence>
<dbReference type="Proteomes" id="UP000274822">
    <property type="component" value="Unassembled WGS sequence"/>
</dbReference>
<accession>A0A433QLB5</accession>
<sequence>STLTWLINDRQLAQREWLASVLAPSTDEPRRHFTMSSLQPPHSRAPFPRTTINDLSPEIIIPILDFVRQSDPPNTDRPTSPLRNVCLTSCALVCSSWRSLTLPLLWEDLILTTTHRHFYADFLVRAHERAKVGDRVRRQRLQPNSAAPSDPDNQKYGQTYDYAGFVRRMVVNVGLASNVEPDDVEFVHPLSGALRLFGNGQLRDLMLDEVPVAFGLVPSSLVALLQPLLSNNLQSFSIDIASWSVPFRRGENLLAIFSKLPPSLTSFCVENDCKHLGSDVPHPKDSDFSSPYKPIFTLPKLAVAFFTWTCHDIPKPLFLQGIRTWSIHLQYLSLFGCFTVDADVIETIAATCPNLSYLYVGFLSRLCRPYITPEFEIAMCRLVRTCRHLTSLSWVADEAITDAFLLCCATEGPPRLRRLNLDGLPDKITGKGVTQVPAWAELEDLKVGDQHMRMEDEFVDAVRRGCPNLMKWTIGNWMGTCSR</sequence>
<name>A0A433QLB5_9FUNG</name>
<dbReference type="PANTHER" id="PTHR13318">
    <property type="entry name" value="PARTNER OF PAIRED, ISOFORM B-RELATED"/>
    <property type="match status" value="1"/>
</dbReference>
<dbReference type="SUPFAM" id="SSF52047">
    <property type="entry name" value="RNI-like"/>
    <property type="match status" value="1"/>
</dbReference>
<dbReference type="GO" id="GO:0031146">
    <property type="term" value="P:SCF-dependent proteasomal ubiquitin-dependent protein catabolic process"/>
    <property type="evidence" value="ECO:0007669"/>
    <property type="project" value="TreeGrafter"/>
</dbReference>
<feature type="region of interest" description="Disordered" evidence="1">
    <location>
        <begin position="134"/>
        <end position="155"/>
    </location>
</feature>
<proteinExistence type="predicted"/>
<feature type="non-terminal residue" evidence="2">
    <location>
        <position position="1"/>
    </location>
</feature>
<gene>
    <name evidence="2" type="ORF">BC938DRAFT_479248</name>
</gene>
<organism evidence="2 3">
    <name type="scientific">Jimgerdemannia flammicorona</name>
    <dbReference type="NCBI Taxonomy" id="994334"/>
    <lineage>
        <taxon>Eukaryota</taxon>
        <taxon>Fungi</taxon>
        <taxon>Fungi incertae sedis</taxon>
        <taxon>Mucoromycota</taxon>
        <taxon>Mucoromycotina</taxon>
        <taxon>Endogonomycetes</taxon>
        <taxon>Endogonales</taxon>
        <taxon>Endogonaceae</taxon>
        <taxon>Jimgerdemannia</taxon>
    </lineage>
</organism>
<dbReference type="AlphaFoldDB" id="A0A433QLB5"/>
<dbReference type="GO" id="GO:0019005">
    <property type="term" value="C:SCF ubiquitin ligase complex"/>
    <property type="evidence" value="ECO:0007669"/>
    <property type="project" value="TreeGrafter"/>
</dbReference>
<evidence type="ECO:0000313" key="3">
    <source>
        <dbReference type="Proteomes" id="UP000274822"/>
    </source>
</evidence>
<reference evidence="2 3" key="1">
    <citation type="journal article" date="2018" name="New Phytol.">
        <title>Phylogenomics of Endogonaceae and evolution of mycorrhizas within Mucoromycota.</title>
        <authorList>
            <person name="Chang Y."/>
            <person name="Desiro A."/>
            <person name="Na H."/>
            <person name="Sandor L."/>
            <person name="Lipzen A."/>
            <person name="Clum A."/>
            <person name="Barry K."/>
            <person name="Grigoriev I.V."/>
            <person name="Martin F.M."/>
            <person name="Stajich J.E."/>
            <person name="Smith M.E."/>
            <person name="Bonito G."/>
            <person name="Spatafora J.W."/>
        </authorList>
    </citation>
    <scope>NUCLEOTIDE SEQUENCE [LARGE SCALE GENOMIC DNA]</scope>
    <source>
        <strain evidence="2 3">AD002</strain>
    </source>
</reference>
<comment type="caution">
    <text evidence="2">The sequence shown here is derived from an EMBL/GenBank/DDBJ whole genome shotgun (WGS) entry which is preliminary data.</text>
</comment>
<dbReference type="Gene3D" id="3.80.10.10">
    <property type="entry name" value="Ribonuclease Inhibitor"/>
    <property type="match status" value="1"/>
</dbReference>
<dbReference type="InterPro" id="IPR032675">
    <property type="entry name" value="LRR_dom_sf"/>
</dbReference>
<keyword evidence="3" id="KW-1185">Reference proteome</keyword>